<evidence type="ECO:0000313" key="1">
    <source>
        <dbReference type="EMBL" id="OCB72861.1"/>
    </source>
</evidence>
<sequence>MIKKLVIIVLIFSLTSCATIFTKKTYKLEIKSFANTKVKVYDSIYNLPAKIEVKRSKNVLPIVLISDTIKKNYSLKPSISPKYLYGNLSFVHFAPVSYLVDLTTEKRFYYGKSVFLNISDTITQIKTPITKSYLDFKNDFSNYFTKKHITYKGQINFTFSIPWINNFDFKPNGEDQKTSTGFLGISTGIEYYHSEYKFINLNASAVMNSIAPVPAPVSYEGEVEFLSALAISLTENHKFNRFTFGYGLNFSKNNWKFDNTEYDENVPNSKKPIFKSNYGIGFITNGYFRAGENFYIGINYKPTLLNIKPVSKFQYEHVISFDLMWKIRLKK</sequence>
<dbReference type="RefSeq" id="WP_066336571.1">
    <property type="nucleotide sequence ID" value="NZ_CP017688.1"/>
</dbReference>
<dbReference type="OrthoDB" id="1198767at2"/>
<organism evidence="1 2">
    <name type="scientific">Flavobacterium crassostreae</name>
    <dbReference type="NCBI Taxonomy" id="1763534"/>
    <lineage>
        <taxon>Bacteria</taxon>
        <taxon>Pseudomonadati</taxon>
        <taxon>Bacteroidota</taxon>
        <taxon>Flavobacteriia</taxon>
        <taxon>Flavobacteriales</taxon>
        <taxon>Flavobacteriaceae</taxon>
        <taxon>Flavobacterium</taxon>
    </lineage>
</organism>
<evidence type="ECO:0000313" key="2">
    <source>
        <dbReference type="Proteomes" id="UP000093510"/>
    </source>
</evidence>
<dbReference type="Proteomes" id="UP000093510">
    <property type="component" value="Unassembled WGS sequence"/>
</dbReference>
<dbReference type="PROSITE" id="PS51257">
    <property type="entry name" value="PROKAR_LIPOPROTEIN"/>
    <property type="match status" value="1"/>
</dbReference>
<reference evidence="1 2" key="1">
    <citation type="submission" date="2016-03" db="EMBL/GenBank/DDBJ databases">
        <authorList>
            <person name="Ploux O."/>
        </authorList>
    </citation>
    <scope>NUCLEOTIDE SEQUENCE [LARGE SCALE GENOMIC DNA]</scope>
    <source>
        <strain evidence="1 2">LPB0076</strain>
    </source>
</reference>
<dbReference type="AlphaFoldDB" id="A0A1B9DT57"/>
<protein>
    <submittedName>
        <fullName evidence="1">Uncharacterized protein</fullName>
    </submittedName>
</protein>
<dbReference type="STRING" id="1763534.GCA_001831475_01971"/>
<name>A0A1B9DT57_9FLAO</name>
<proteinExistence type="predicted"/>
<comment type="caution">
    <text evidence="1">The sequence shown here is derived from an EMBL/GenBank/DDBJ whole genome shotgun (WGS) entry which is preliminary data.</text>
</comment>
<dbReference type="EMBL" id="LVEP01000048">
    <property type="protein sequence ID" value="OCB72861.1"/>
    <property type="molecule type" value="Genomic_DNA"/>
</dbReference>
<accession>A0A1B9DT57</accession>
<keyword evidence="2" id="KW-1185">Reference proteome</keyword>
<gene>
    <name evidence="1" type="ORF">LPBF_11340</name>
</gene>